<dbReference type="CDD" id="cd03253">
    <property type="entry name" value="ABCC_ATM1_transporter"/>
    <property type="match status" value="1"/>
</dbReference>
<keyword evidence="3 10" id="KW-0812">Transmembrane</keyword>
<feature type="region of interest" description="Disordered" evidence="9">
    <location>
        <begin position="47"/>
        <end position="86"/>
    </location>
</feature>
<feature type="compositionally biased region" description="Acidic residues" evidence="9">
    <location>
        <begin position="76"/>
        <end position="86"/>
    </location>
</feature>
<dbReference type="Pfam" id="PF00005">
    <property type="entry name" value="ABC_tran"/>
    <property type="match status" value="1"/>
</dbReference>
<sequence>MFSLRRPTRLSITYSLLIFNLIALPIIYLYIRDSDKAPEAIDAERQSLLKKPSDPSSSESSTLNGNGYGTTGEPTTQEDEDAGDELDTASVASEDSYLKDQRKSKEAIAKRLKEDGNWWTYLKGFSMFIPFVWPVNHKMLQFRAVLVAITLLASNALNLLVPIQFGIMVQSLINYTGGDHSHNIWTPVLLYSLLRYINGGSCLTVIRTWLWNPLEQYAYKTLSLAAHSHIMNLSSDFHDSKSSSDLFQVVHGGRSVADLMEMICFQVVPMIIDLVIAFIYFGAFGPYMFLVLVVTFVSYMYATVKLISMRTNQRRDYITFARKEWTTGQESLDGWTTANLFNMVPYENERYSGVIKEHIDSKWAYEWFWYIASMAKSLIMCFGLTGVLCLGAYSVVYEGHTVGEFTTLLMFWGQIQEPLSFLASAYRTISSSLIDAERLLELLKTEPSIKEAPNAKDLEITKCEIEFNDVCFSYDERKPILKNVSFFAPGGKTIAFVGETGGGKSTMLKLMDRFYDVKSGSIKIDGQDIRDITMHSLRSHVGVVPQDPTLFNDTVMNNIRYARLDATDEEVHEACKAAAVHDKIMKFADGYNSKVGDRGVKLSGGEKQRVAIARAILKQPKIILLDEATSAVDTETEQKIQEGFNALCKGRTTFIVAHRLSTVMKADHIVVVMDGQIVEQGSHDKLFHSKGRYADLWAKQIFVKPSDRKSRSKSRSKSPAKKDATLVNDLTTKDKTVTLAKAAKGVKDHNHSKDDGRGTDNGTSSSGKSKDESKRKADELNHSNLPSKVDSSKLKITNLSKPKFPAGNSEVQIKQQHLGGIPRPTPIHRPATTPQPATVTTHPTTTNPNPTNSRASSPQRKFFATQSIEQTCKAHPPESPPRPPILSQPRSLFSTGNLPVPIHAKNVLDHPNPWGEEQPGRTPSSTYSMLSSQSVLTSADLRHEKVDNGCKADNGKLDSGRLEGNVQDKVEKLDKGLPQGLSKGLPRGAMFIQLPKHMTNKSIEEIQRRASTAENYINLTAPSELTPLLVSKDSPIYTGPSFSTSKDILKAQKKQQAKERRKSGCSSHTISEPLNAISPAAGIETSPVQFGTPIKVQTKEAVKEQKKRDKEERKAESLRKKEDSIRRKAERKLKKQSVGTVIAADEGDISGYGTATRDCATSEMDTKNTDVNESETTGLDGATDEIVEYYTNIPKSVQSDATDDITIPTAAQSAADAQYPQRDRRIHSKIEPRGNSISLVLDGAGTDSEDTIVIMREGNGNGESENGTNSLIRYSLVSGDGNGVAMGTPRPGERKGILKNFAQEKRRVSAPAREGMGYEGRDGREGWKRRERIPTPMAMVGGLIGPGLGELGVGVPVMPERERGPPVSLGRNMRLGLHGDGAVGVGVDGNMQGQGQGQAENFLSGGRRMYMGGGLMRGKKRQWRIRSRAVEAAWKGEAVEGSENGMGGFEGAERVREGSGSGSLSEKDGGAVQRGSEGGDGNADGNGDGETLGKGKGKGKGKGGVRFVDDV</sequence>
<feature type="region of interest" description="Disordered" evidence="9">
    <location>
        <begin position="1099"/>
        <end position="1130"/>
    </location>
</feature>
<feature type="region of interest" description="Disordered" evidence="9">
    <location>
        <begin position="705"/>
        <end position="728"/>
    </location>
</feature>
<dbReference type="InterPro" id="IPR039421">
    <property type="entry name" value="Type_1_exporter"/>
</dbReference>
<feature type="transmembrane region" description="Helical" evidence="10">
    <location>
        <begin position="263"/>
        <end position="281"/>
    </location>
</feature>
<feature type="region of interest" description="Disordered" evidence="9">
    <location>
        <begin position="742"/>
        <end position="794"/>
    </location>
</feature>
<gene>
    <name evidence="13" type="ORF">BPOR_0032g00200</name>
</gene>
<evidence type="ECO:0000256" key="2">
    <source>
        <dbReference type="ARBA" id="ARBA00022448"/>
    </source>
</evidence>
<dbReference type="PROSITE" id="PS50929">
    <property type="entry name" value="ABC_TM1F"/>
    <property type="match status" value="1"/>
</dbReference>
<dbReference type="Gene3D" id="1.20.1560.10">
    <property type="entry name" value="ABC transporter type 1, transmembrane domain"/>
    <property type="match status" value="1"/>
</dbReference>
<feature type="region of interest" description="Disordered" evidence="9">
    <location>
        <begin position="819"/>
        <end position="858"/>
    </location>
</feature>
<evidence type="ECO:0000256" key="7">
    <source>
        <dbReference type="ARBA" id="ARBA00023136"/>
    </source>
</evidence>
<evidence type="ECO:0000259" key="11">
    <source>
        <dbReference type="PROSITE" id="PS50893"/>
    </source>
</evidence>
<dbReference type="GO" id="GO:0016887">
    <property type="term" value="F:ATP hydrolysis activity"/>
    <property type="evidence" value="ECO:0007669"/>
    <property type="project" value="InterPro"/>
</dbReference>
<name>A0A4Z1L3C3_9HELO</name>
<accession>A0A4Z1L3C3</accession>
<protein>
    <recommendedName>
        <fullName evidence="15">ABC transporter domain-containing protein</fullName>
    </recommendedName>
</protein>
<comment type="caution">
    <text evidence="13">The sequence shown here is derived from an EMBL/GenBank/DDBJ whole genome shotgun (WGS) entry which is preliminary data.</text>
</comment>
<evidence type="ECO:0000256" key="1">
    <source>
        <dbReference type="ARBA" id="ARBA00004141"/>
    </source>
</evidence>
<dbReference type="PROSITE" id="PS00211">
    <property type="entry name" value="ABC_TRANSPORTER_1"/>
    <property type="match status" value="1"/>
</dbReference>
<proteinExistence type="inferred from homology"/>
<dbReference type="InterPro" id="IPR036640">
    <property type="entry name" value="ABC1_TM_sf"/>
</dbReference>
<dbReference type="GO" id="GO:0000041">
    <property type="term" value="P:transition metal ion transport"/>
    <property type="evidence" value="ECO:0007669"/>
    <property type="project" value="UniProtKB-ARBA"/>
</dbReference>
<feature type="compositionally biased region" description="Basic and acidic residues" evidence="9">
    <location>
        <begin position="745"/>
        <end position="758"/>
    </location>
</feature>
<feature type="compositionally biased region" description="Basic and acidic residues" evidence="9">
    <location>
        <begin position="768"/>
        <end position="781"/>
    </location>
</feature>
<dbReference type="Gene3D" id="3.40.50.300">
    <property type="entry name" value="P-loop containing nucleotide triphosphate hydrolases"/>
    <property type="match status" value="1"/>
</dbReference>
<feature type="region of interest" description="Disordered" evidence="9">
    <location>
        <begin position="1306"/>
        <end position="1325"/>
    </location>
</feature>
<evidence type="ECO:0000256" key="3">
    <source>
        <dbReference type="ARBA" id="ARBA00022692"/>
    </source>
</evidence>
<dbReference type="PANTHER" id="PTHR24221:SF651">
    <property type="entry name" value="HEAVY METAL TOLERANCE PROTEIN"/>
    <property type="match status" value="1"/>
</dbReference>
<keyword evidence="7 10" id="KW-0472">Membrane</keyword>
<feature type="transmembrane region" description="Helical" evidence="10">
    <location>
        <begin position="142"/>
        <end position="161"/>
    </location>
</feature>
<dbReference type="Pfam" id="PF00664">
    <property type="entry name" value="ABC_membrane"/>
    <property type="match status" value="1"/>
</dbReference>
<evidence type="ECO:0000256" key="6">
    <source>
        <dbReference type="ARBA" id="ARBA00022989"/>
    </source>
</evidence>
<feature type="compositionally biased region" description="Gly residues" evidence="9">
    <location>
        <begin position="1476"/>
        <end position="1494"/>
    </location>
</feature>
<dbReference type="STRING" id="87229.A0A4Z1L3C3"/>
<dbReference type="InterPro" id="IPR003439">
    <property type="entry name" value="ABC_transporter-like_ATP-bd"/>
</dbReference>
<dbReference type="InterPro" id="IPR027417">
    <property type="entry name" value="P-loop_NTPase"/>
</dbReference>
<feature type="transmembrane region" description="Helical" evidence="10">
    <location>
        <begin position="367"/>
        <end position="393"/>
    </location>
</feature>
<dbReference type="Proteomes" id="UP000297280">
    <property type="component" value="Unassembled WGS sequence"/>
</dbReference>
<dbReference type="GO" id="GO:0005774">
    <property type="term" value="C:vacuolar membrane"/>
    <property type="evidence" value="ECO:0007669"/>
    <property type="project" value="TreeGrafter"/>
</dbReference>
<comment type="subcellular location">
    <subcellularLocation>
        <location evidence="1">Membrane</location>
        <topology evidence="1">Multi-pass membrane protein</topology>
    </subcellularLocation>
</comment>
<comment type="similarity">
    <text evidence="8">Belongs to the ABC transporter superfamily. ABCB family. Heavy Metal importer (TC 3.A.1.210) subfamily.</text>
</comment>
<feature type="domain" description="ABC transporter" evidence="11">
    <location>
        <begin position="465"/>
        <end position="699"/>
    </location>
</feature>
<feature type="transmembrane region" description="Helical" evidence="10">
    <location>
        <begin position="287"/>
        <end position="307"/>
    </location>
</feature>
<evidence type="ECO:0000256" key="10">
    <source>
        <dbReference type="SAM" id="Phobius"/>
    </source>
</evidence>
<keyword evidence="14" id="KW-1185">Reference proteome</keyword>
<dbReference type="InterPro" id="IPR011527">
    <property type="entry name" value="ABC1_TM_dom"/>
</dbReference>
<feature type="compositionally biased region" description="Basic and acidic residues" evidence="9">
    <location>
        <begin position="1099"/>
        <end position="1127"/>
    </location>
</feature>
<feature type="compositionally biased region" description="Basic residues" evidence="9">
    <location>
        <begin position="1053"/>
        <end position="1063"/>
    </location>
</feature>
<dbReference type="InterPro" id="IPR003593">
    <property type="entry name" value="AAA+_ATPase"/>
</dbReference>
<evidence type="ECO:0008006" key="15">
    <source>
        <dbReference type="Google" id="ProtNLM"/>
    </source>
</evidence>
<evidence type="ECO:0000313" key="13">
    <source>
        <dbReference type="EMBL" id="TGO91300.1"/>
    </source>
</evidence>
<dbReference type="GO" id="GO:0005524">
    <property type="term" value="F:ATP binding"/>
    <property type="evidence" value="ECO:0007669"/>
    <property type="project" value="UniProtKB-KW"/>
</dbReference>
<dbReference type="CDD" id="cd18583">
    <property type="entry name" value="ABC_6TM_HMT1"/>
    <property type="match status" value="1"/>
</dbReference>
<keyword evidence="5" id="KW-0067">ATP-binding</keyword>
<dbReference type="PANTHER" id="PTHR24221">
    <property type="entry name" value="ATP-BINDING CASSETTE SUB-FAMILY B"/>
    <property type="match status" value="1"/>
</dbReference>
<feature type="compositionally biased region" description="Low complexity" evidence="9">
    <location>
        <begin position="830"/>
        <end position="858"/>
    </location>
</feature>
<feature type="compositionally biased region" description="Basic residues" evidence="9">
    <location>
        <begin position="710"/>
        <end position="719"/>
    </location>
</feature>
<dbReference type="InterPro" id="IPR017871">
    <property type="entry name" value="ABC_transporter-like_CS"/>
</dbReference>
<evidence type="ECO:0000256" key="5">
    <source>
        <dbReference type="ARBA" id="ARBA00022840"/>
    </source>
</evidence>
<organism evidence="13 14">
    <name type="scientific">Botrytis porri</name>
    <dbReference type="NCBI Taxonomy" id="87229"/>
    <lineage>
        <taxon>Eukaryota</taxon>
        <taxon>Fungi</taxon>
        <taxon>Dikarya</taxon>
        <taxon>Ascomycota</taxon>
        <taxon>Pezizomycotina</taxon>
        <taxon>Leotiomycetes</taxon>
        <taxon>Helotiales</taxon>
        <taxon>Sclerotiniaceae</taxon>
        <taxon>Botrytis</taxon>
    </lineage>
</organism>
<evidence type="ECO:0000259" key="12">
    <source>
        <dbReference type="PROSITE" id="PS50929"/>
    </source>
</evidence>
<dbReference type="SUPFAM" id="SSF90123">
    <property type="entry name" value="ABC transporter transmembrane region"/>
    <property type="match status" value="1"/>
</dbReference>
<dbReference type="GO" id="GO:0140359">
    <property type="term" value="F:ABC-type transporter activity"/>
    <property type="evidence" value="ECO:0007669"/>
    <property type="project" value="InterPro"/>
</dbReference>
<keyword evidence="2" id="KW-0813">Transport</keyword>
<evidence type="ECO:0000313" key="14">
    <source>
        <dbReference type="Proteomes" id="UP000297280"/>
    </source>
</evidence>
<feature type="transmembrane region" description="Helical" evidence="10">
    <location>
        <begin position="12"/>
        <end position="31"/>
    </location>
</feature>
<dbReference type="SUPFAM" id="SSF52540">
    <property type="entry name" value="P-loop containing nucleoside triphosphate hydrolases"/>
    <property type="match status" value="1"/>
</dbReference>
<feature type="domain" description="ABC transmembrane type-1" evidence="12">
    <location>
        <begin position="145"/>
        <end position="431"/>
    </location>
</feature>
<evidence type="ECO:0000256" key="9">
    <source>
        <dbReference type="SAM" id="MobiDB-lite"/>
    </source>
</evidence>
<feature type="region of interest" description="Disordered" evidence="9">
    <location>
        <begin position="1440"/>
        <end position="1511"/>
    </location>
</feature>
<dbReference type="SMART" id="SM00382">
    <property type="entry name" value="AAA"/>
    <property type="match status" value="1"/>
</dbReference>
<evidence type="ECO:0000256" key="4">
    <source>
        <dbReference type="ARBA" id="ARBA00022741"/>
    </source>
</evidence>
<evidence type="ECO:0000256" key="8">
    <source>
        <dbReference type="ARBA" id="ARBA00024363"/>
    </source>
</evidence>
<dbReference type="PROSITE" id="PS50893">
    <property type="entry name" value="ABC_TRANSPORTER_2"/>
    <property type="match status" value="1"/>
</dbReference>
<keyword evidence="4" id="KW-0547">Nucleotide-binding</keyword>
<dbReference type="FunFam" id="3.40.50.300:FF:000186">
    <property type="entry name" value="ATP-binding cassette sub-family B member 7, mitochondrial"/>
    <property type="match status" value="1"/>
</dbReference>
<keyword evidence="6 10" id="KW-1133">Transmembrane helix</keyword>
<dbReference type="EMBL" id="PQXO01000032">
    <property type="protein sequence ID" value="TGO91300.1"/>
    <property type="molecule type" value="Genomic_DNA"/>
</dbReference>
<reference evidence="13 14" key="1">
    <citation type="submission" date="2017-12" db="EMBL/GenBank/DDBJ databases">
        <title>Comparative genomics of Botrytis spp.</title>
        <authorList>
            <person name="Valero-Jimenez C.A."/>
            <person name="Tapia P."/>
            <person name="Veloso J."/>
            <person name="Silva-Moreno E."/>
            <person name="Staats M."/>
            <person name="Valdes J.H."/>
            <person name="Van Kan J.A.L."/>
        </authorList>
    </citation>
    <scope>NUCLEOTIDE SEQUENCE [LARGE SCALE GENOMIC DNA]</scope>
    <source>
        <strain evidence="13 14">MUCL3349</strain>
    </source>
</reference>
<feature type="region of interest" description="Disordered" evidence="9">
    <location>
        <begin position="1053"/>
        <end position="1073"/>
    </location>
</feature>